<evidence type="ECO:0000259" key="2">
    <source>
        <dbReference type="PROSITE" id="PS51468"/>
    </source>
</evidence>
<dbReference type="InterPro" id="IPR013694">
    <property type="entry name" value="VIT"/>
</dbReference>
<accession>A0A833HQ84</accession>
<feature type="domain" description="VIT" evidence="2">
    <location>
        <begin position="452"/>
        <end position="580"/>
    </location>
</feature>
<feature type="transmembrane region" description="Helical" evidence="1">
    <location>
        <begin position="217"/>
        <end position="239"/>
    </location>
</feature>
<protein>
    <submittedName>
        <fullName evidence="3">MSEP-CTERM sorting domain-containing protein</fullName>
    </submittedName>
</protein>
<feature type="transmembrane region" description="Helical" evidence="1">
    <location>
        <begin position="907"/>
        <end position="924"/>
    </location>
</feature>
<dbReference type="NCBIfam" id="TIGR04286">
    <property type="entry name" value="MSEP-CTERM"/>
    <property type="match status" value="1"/>
</dbReference>
<keyword evidence="1" id="KW-1133">Transmembrane helix</keyword>
<evidence type="ECO:0000313" key="4">
    <source>
        <dbReference type="Proteomes" id="UP000465601"/>
    </source>
</evidence>
<feature type="transmembrane region" description="Helical" evidence="1">
    <location>
        <begin position="149"/>
        <end position="169"/>
    </location>
</feature>
<dbReference type="Proteomes" id="UP000465601">
    <property type="component" value="Unassembled WGS sequence"/>
</dbReference>
<feature type="transmembrane region" description="Helical" evidence="1">
    <location>
        <begin position="75"/>
        <end position="94"/>
    </location>
</feature>
<gene>
    <name evidence="3" type="ORF">F8153_05015</name>
</gene>
<feature type="transmembrane region" description="Helical" evidence="1">
    <location>
        <begin position="297"/>
        <end position="319"/>
    </location>
</feature>
<keyword evidence="4" id="KW-1185">Reference proteome</keyword>
<dbReference type="OrthoDB" id="1801976at2"/>
<sequence length="930" mass="107490">MTRLYKPAFIFLVVTLPQVVLLAILSRIYTIINTELSRESILTWQLLASYLIIALSVYSIYGIYSVIKKREVHTYLAVSIAFIYSLFIALFMFNQRELIPSAIPNWMLFGISPVATLLTLTMPALLYSLIITVHWLSKKYCVDNLSKEVGILIGIPVGWYILFHFAAAIDTSISFAPIFEKLVYFLFIASAVVFFFLLVRIIYHLLSKKVEAWQKYFSWIVIIGSISGLALNEALGNIFGDFSHWGYYLLAFITGLIVGIPAEKYPKYKLLIFFTKGLTFAYSLYFFLVFLPYLPLSIIGVVFMGFGLLMLIPLLLMALHVKALLHDYNFLKNQYNKPLLMGIFIIGLLIIPTTVVASVSKDKYHIDNALSHVYQRSYGDSTGKDINIEGIKRVLKNIKDQSMDNRDFFSTNKKTPFISNFYNSYVLDGLTLSMDKISYMEAIFFGNHYENLNDSSFVNGNPTILLEAPSSETYFDEEEGTYKSWIHLELTNTADFQNEYITYFHLPEGSYISDYYLYVFEEKKYGLMADKRAANWIYNQIRAIRRDPGILTYVGDNTIEFKVFPFAPKEKRRTGIEITHKAPITIEIDNRQLKLKDVLKNNRVVDSGEIEGVAYITKEEKSKLNGVVREAEYYFILDHSQNSKGNSKNYISRVKNFIEEKGIEDRLGEIIAANYQEEVLSYKANWEEELEKQDYKGGFYVDYTIKRVLYDHYVNHKKTLPVFVVVTDEINNIILQNDFDRYEFISPEGLSYFHLNGDGNMVEYSLIDKTKEPQIVEDVSRMTVLEWEDNEGKSYYLPDNHEDSIVITDFVMNGEEIIEGSKWQRGLMLKSLYRRSLLQPEKAFEASLNIVKESIKGRVMSPLTSFIVLETEAQEKTMLEKQKQLLSATKPLDLDSDNFTQMNEPNIMILLMILSIILISRRFYQLKIKQ</sequence>
<feature type="transmembrane region" description="Helical" evidence="1">
    <location>
        <begin position="114"/>
        <end position="137"/>
    </location>
</feature>
<proteinExistence type="predicted"/>
<feature type="transmembrane region" description="Helical" evidence="1">
    <location>
        <begin position="41"/>
        <end position="63"/>
    </location>
</feature>
<keyword evidence="1" id="KW-0812">Transmembrane</keyword>
<evidence type="ECO:0000313" key="3">
    <source>
        <dbReference type="EMBL" id="KAB3531538.1"/>
    </source>
</evidence>
<feature type="transmembrane region" description="Helical" evidence="1">
    <location>
        <begin position="181"/>
        <end position="205"/>
    </location>
</feature>
<comment type="caution">
    <text evidence="3">The sequence shown here is derived from an EMBL/GenBank/DDBJ whole genome shotgun (WGS) entry which is preliminary data.</text>
</comment>
<keyword evidence="1" id="KW-0472">Membrane</keyword>
<reference evidence="3 4" key="1">
    <citation type="submission" date="2019-10" db="EMBL/GenBank/DDBJ databases">
        <title>Alkaliphilus serpentinus sp. nov. and Alkaliphilus pronyensis sp. nov., two novel anaerobic alkaliphilic species isolated from the serpentinized-hosted hydrothermal field of the Prony Bay (New Caledonia).</title>
        <authorList>
            <person name="Postec A."/>
        </authorList>
    </citation>
    <scope>NUCLEOTIDE SEQUENCE [LARGE SCALE GENOMIC DNA]</scope>
    <source>
        <strain evidence="3 4">LacT</strain>
    </source>
</reference>
<dbReference type="EMBL" id="WBZB01000013">
    <property type="protein sequence ID" value="KAB3531538.1"/>
    <property type="molecule type" value="Genomic_DNA"/>
</dbReference>
<name>A0A833HQ84_9FIRM</name>
<feature type="transmembrane region" description="Helical" evidence="1">
    <location>
        <begin position="270"/>
        <end position="291"/>
    </location>
</feature>
<feature type="transmembrane region" description="Helical" evidence="1">
    <location>
        <begin position="245"/>
        <end position="263"/>
    </location>
</feature>
<dbReference type="AlphaFoldDB" id="A0A833HQ84"/>
<dbReference type="PROSITE" id="PS51468">
    <property type="entry name" value="VIT"/>
    <property type="match status" value="1"/>
</dbReference>
<dbReference type="InterPro" id="IPR027550">
    <property type="entry name" value="MSEP-CTERM"/>
</dbReference>
<organism evidence="3 4">
    <name type="scientific">Alkaliphilus serpentinus</name>
    <dbReference type="NCBI Taxonomy" id="1482731"/>
    <lineage>
        <taxon>Bacteria</taxon>
        <taxon>Bacillati</taxon>
        <taxon>Bacillota</taxon>
        <taxon>Clostridia</taxon>
        <taxon>Peptostreptococcales</taxon>
        <taxon>Natronincolaceae</taxon>
        <taxon>Alkaliphilus</taxon>
    </lineage>
</organism>
<feature type="transmembrane region" description="Helical" evidence="1">
    <location>
        <begin position="7"/>
        <end position="29"/>
    </location>
</feature>
<feature type="transmembrane region" description="Helical" evidence="1">
    <location>
        <begin position="339"/>
        <end position="359"/>
    </location>
</feature>
<evidence type="ECO:0000256" key="1">
    <source>
        <dbReference type="SAM" id="Phobius"/>
    </source>
</evidence>
<dbReference type="RefSeq" id="WP_151865266.1">
    <property type="nucleotide sequence ID" value="NZ_WBZB01000013.1"/>
</dbReference>